<name>A0A151A8V0_9EURY</name>
<proteinExistence type="predicted"/>
<dbReference type="Proteomes" id="UP000075321">
    <property type="component" value="Unassembled WGS sequence"/>
</dbReference>
<organism evidence="1 2">
    <name type="scientific">Halalkalicoccus paucihalophilus</name>
    <dbReference type="NCBI Taxonomy" id="1008153"/>
    <lineage>
        <taxon>Archaea</taxon>
        <taxon>Methanobacteriati</taxon>
        <taxon>Methanobacteriota</taxon>
        <taxon>Stenosarchaea group</taxon>
        <taxon>Halobacteria</taxon>
        <taxon>Halobacteriales</taxon>
        <taxon>Halococcaceae</taxon>
        <taxon>Halalkalicoccus</taxon>
    </lineage>
</organism>
<dbReference type="EMBL" id="LTAZ01000017">
    <property type="protein sequence ID" value="KYH23807.1"/>
    <property type="molecule type" value="Genomic_DNA"/>
</dbReference>
<sequence length="125" mass="13975">MRPTFGREYIENEFQRIADGLSDPLTVYLIGDGAMSLRDLKGATKDIDLVVADGDAYGQLWAVLMDLEYTEVQSLDADYRALGATSCVENDDGCRLDIFNQQVANKLVLTEGMRERSEPFSIRTD</sequence>
<dbReference type="PATRIC" id="fig|1008153.3.peg.4152"/>
<accession>A0A151A8V0</accession>
<keyword evidence="2" id="KW-1185">Reference proteome</keyword>
<evidence type="ECO:0000313" key="2">
    <source>
        <dbReference type="Proteomes" id="UP000075321"/>
    </source>
</evidence>
<protein>
    <submittedName>
        <fullName evidence="1">Uncharacterized protein</fullName>
    </submittedName>
</protein>
<evidence type="ECO:0000313" key="1">
    <source>
        <dbReference type="EMBL" id="KYH23807.1"/>
    </source>
</evidence>
<comment type="caution">
    <text evidence="1">The sequence shown here is derived from an EMBL/GenBank/DDBJ whole genome shotgun (WGS) entry which is preliminary data.</text>
</comment>
<reference evidence="1 2" key="1">
    <citation type="submission" date="2016-02" db="EMBL/GenBank/DDBJ databases">
        <title>Genome sequence of Halalkalicoccus paucihalophilus DSM 24557.</title>
        <authorList>
            <person name="Poehlein A."/>
            <person name="Daniel R."/>
        </authorList>
    </citation>
    <scope>NUCLEOTIDE SEQUENCE [LARGE SCALE GENOMIC DNA]</scope>
    <source>
        <strain evidence="1 2">DSM 24557</strain>
    </source>
</reference>
<dbReference type="AlphaFoldDB" id="A0A151A8V0"/>
<gene>
    <name evidence="1" type="ORF">HAPAU_38860</name>
</gene>